<feature type="compositionally biased region" description="Pro residues" evidence="2">
    <location>
        <begin position="165"/>
        <end position="175"/>
    </location>
</feature>
<feature type="region of interest" description="Disordered" evidence="2">
    <location>
        <begin position="157"/>
        <end position="192"/>
    </location>
</feature>
<dbReference type="Gene3D" id="3.40.50.300">
    <property type="entry name" value="P-loop containing nucleotide triphosphate hydrolases"/>
    <property type="match status" value="1"/>
</dbReference>
<name>A0A9Q9RZM4_FUSFU</name>
<dbReference type="Pfam" id="PF24883">
    <property type="entry name" value="NPHP3_N"/>
    <property type="match status" value="1"/>
</dbReference>
<feature type="domain" description="Nephrocystin 3-like N-terminal" evidence="3">
    <location>
        <begin position="263"/>
        <end position="447"/>
    </location>
</feature>
<dbReference type="Proteomes" id="UP000760494">
    <property type="component" value="Unassembled WGS sequence"/>
</dbReference>
<organism evidence="4 5">
    <name type="scientific">Fusarium fujikuroi</name>
    <name type="common">Bakanae and foot rot disease fungus</name>
    <name type="synonym">Gibberella fujikuroi</name>
    <dbReference type="NCBI Taxonomy" id="5127"/>
    <lineage>
        <taxon>Eukaryota</taxon>
        <taxon>Fungi</taxon>
        <taxon>Dikarya</taxon>
        <taxon>Ascomycota</taxon>
        <taxon>Pezizomycotina</taxon>
        <taxon>Sordariomycetes</taxon>
        <taxon>Hypocreomycetidae</taxon>
        <taxon>Hypocreales</taxon>
        <taxon>Nectriaceae</taxon>
        <taxon>Fusarium</taxon>
        <taxon>Fusarium fujikuroi species complex</taxon>
    </lineage>
</organism>
<dbReference type="InterPro" id="IPR027417">
    <property type="entry name" value="P-loop_NTPase"/>
</dbReference>
<evidence type="ECO:0000313" key="5">
    <source>
        <dbReference type="Proteomes" id="UP000760494"/>
    </source>
</evidence>
<evidence type="ECO:0000259" key="3">
    <source>
        <dbReference type="Pfam" id="PF24883"/>
    </source>
</evidence>
<evidence type="ECO:0000313" key="4">
    <source>
        <dbReference type="EMBL" id="VTT82727.1"/>
    </source>
</evidence>
<dbReference type="PANTHER" id="PTHR10039">
    <property type="entry name" value="AMELOGENIN"/>
    <property type="match status" value="1"/>
</dbReference>
<dbReference type="SUPFAM" id="SSF52540">
    <property type="entry name" value="P-loop containing nucleoside triphosphate hydrolases"/>
    <property type="match status" value="1"/>
</dbReference>
<dbReference type="EMBL" id="CABFJX010000416">
    <property type="protein sequence ID" value="VTT82727.1"/>
    <property type="molecule type" value="Genomic_DNA"/>
</dbReference>
<dbReference type="InterPro" id="IPR056884">
    <property type="entry name" value="NPHP3-like_N"/>
</dbReference>
<evidence type="ECO:0000256" key="1">
    <source>
        <dbReference type="ARBA" id="ARBA00022737"/>
    </source>
</evidence>
<keyword evidence="1" id="KW-0677">Repeat</keyword>
<proteinExistence type="predicted"/>
<gene>
    <name evidence="4" type="ORF">C2S_12635</name>
</gene>
<comment type="caution">
    <text evidence="4">The sequence shown here is derived from an EMBL/GenBank/DDBJ whole genome shotgun (WGS) entry which is preliminary data.</text>
</comment>
<evidence type="ECO:0000256" key="2">
    <source>
        <dbReference type="SAM" id="MobiDB-lite"/>
    </source>
</evidence>
<dbReference type="AlphaFoldDB" id="A0A9Q9RZM4"/>
<reference evidence="4" key="1">
    <citation type="submission" date="2019-05" db="EMBL/GenBank/DDBJ databases">
        <authorList>
            <person name="Piombo E."/>
        </authorList>
    </citation>
    <scope>NUCLEOTIDE SEQUENCE</scope>
    <source>
        <strain evidence="4">C2S</strain>
    </source>
</reference>
<sequence>MGTPHMGSEKAEDLVVVQKLASLMKLQTAVATNLTKELRAFSNSVQDINMEFTIDVHRSIKLLCCYESHPQRLPNGAKEIIVPQWSAVLQGVDNIDLNCTHSGLPKFASPLHPRFELFWGEVGRLVRLAEPPPIKPLKKAPTWTDEDVPQYEIPLACPETANFPRPSPRPRQNPPPRRRHEVGKASKVSRESVIRSSVDKLLKEVTSRINADLPTQHETAVSQAQNRTQPEKFDVREFSDFTRLLRSVTPENKGLDREAPHWQTCSWILEDPTFVKWKESKSGSLLFITGSPGCGKSNLAKYIQDAMKASNDERWEESLVIPFYCDSLESSRHNPPILDLVVQSMLSKYTTMSQATRKKLESVLETLGVDRQKSRSPLEAENSGHFIQLMEIVQLLVTAEDARPTCLIIDGLDQCEDEFIIRLLRGLDTIFRRESSASALKVVVTSRMADSIRGFALANNHIEVTPGLILNDIQKVVDEEVDRIILSR</sequence>
<accession>A0A9Q9RZM4</accession>
<protein>
    <recommendedName>
        <fullName evidence="3">Nephrocystin 3-like N-terminal domain-containing protein</fullName>
    </recommendedName>
</protein>
<feature type="compositionally biased region" description="Basic and acidic residues" evidence="2">
    <location>
        <begin position="182"/>
        <end position="192"/>
    </location>
</feature>